<proteinExistence type="predicted"/>
<dbReference type="PANTHER" id="PTHR34107">
    <property type="entry name" value="SLL0198 PROTEIN-RELATED"/>
    <property type="match status" value="1"/>
</dbReference>
<evidence type="ECO:0000259" key="1">
    <source>
        <dbReference type="Pfam" id="PF05685"/>
    </source>
</evidence>
<dbReference type="EMBL" id="CP039268">
    <property type="protein sequence ID" value="QGU32487.1"/>
    <property type="molecule type" value="Genomic_DNA"/>
</dbReference>
<reference evidence="2 3" key="1">
    <citation type="submission" date="2019-12" db="EMBL/GenBank/DDBJ databases">
        <title>The complete genome of the thermophilic, anoxygenic phototrophic gammaproteobacterium Thermochromatium tepidum.</title>
        <authorList>
            <person name="Sattley W.M."/>
            <person name="Swingley W.D."/>
            <person name="Burchell B.M."/>
            <person name="Gurbani S.A."/>
            <person name="Kujawa C.M."/>
            <person name="Nuccio D.A."/>
            <person name="Schladweiler J."/>
            <person name="Shaffer K.N."/>
            <person name="Stokes L.M."/>
            <person name="Touchman J.W."/>
            <person name="Blankenship R.E."/>
            <person name="Madigan M.T."/>
        </authorList>
    </citation>
    <scope>NUCLEOTIDE SEQUENCE [LARGE SCALE GENOMIC DNA]</scope>
    <source>
        <strain evidence="2 3">ATCC 43061</strain>
    </source>
</reference>
<feature type="domain" description="Putative restriction endonuclease" evidence="1">
    <location>
        <begin position="17"/>
        <end position="133"/>
    </location>
</feature>
<protein>
    <submittedName>
        <fullName evidence="2">Uma2 family endonuclease</fullName>
    </submittedName>
</protein>
<sequence length="158" mass="17985">MEWSQVLQDPVLKDLPYKIELNEDGHIVMSPASNLHGYLQSRLVMELAKKIDDGKLLVETSIQTSKNVKVVDVCWASSRFIEKFGFETPYPKAPELCIEVRSPTNTDREMNEKIELYLAKGALEVWICESEGQMRFFCHEGEIAESGLVPGFPTHIRV</sequence>
<dbReference type="KEGG" id="ttp:E6P07_05505"/>
<accession>A0A6I6EGN8</accession>
<dbReference type="InterPro" id="IPR011335">
    <property type="entry name" value="Restrct_endonuc-II-like"/>
</dbReference>
<keyword evidence="2" id="KW-0378">Hydrolase</keyword>
<evidence type="ECO:0000313" key="2">
    <source>
        <dbReference type="EMBL" id="QGU32487.1"/>
    </source>
</evidence>
<dbReference type="SUPFAM" id="SSF52980">
    <property type="entry name" value="Restriction endonuclease-like"/>
    <property type="match status" value="1"/>
</dbReference>
<dbReference type="RefSeq" id="WP_153974684.1">
    <property type="nucleotide sequence ID" value="NZ_CP039268.1"/>
</dbReference>
<evidence type="ECO:0000313" key="3">
    <source>
        <dbReference type="Proteomes" id="UP000426424"/>
    </source>
</evidence>
<keyword evidence="2" id="KW-0255">Endonuclease</keyword>
<dbReference type="GO" id="GO:0004519">
    <property type="term" value="F:endonuclease activity"/>
    <property type="evidence" value="ECO:0007669"/>
    <property type="project" value="UniProtKB-KW"/>
</dbReference>
<dbReference type="Proteomes" id="UP000426424">
    <property type="component" value="Chromosome"/>
</dbReference>
<dbReference type="OrthoDB" id="5568181at2"/>
<dbReference type="PANTHER" id="PTHR34107:SF4">
    <property type="entry name" value="SLL1222 PROTEIN"/>
    <property type="match status" value="1"/>
</dbReference>
<keyword evidence="2" id="KW-0540">Nuclease</keyword>
<dbReference type="CDD" id="cd06260">
    <property type="entry name" value="DUF820-like"/>
    <property type="match status" value="1"/>
</dbReference>
<dbReference type="InterPro" id="IPR008538">
    <property type="entry name" value="Uma2"/>
</dbReference>
<dbReference type="Gene3D" id="3.90.1570.10">
    <property type="entry name" value="tt1808, chain A"/>
    <property type="match status" value="1"/>
</dbReference>
<dbReference type="InterPro" id="IPR012296">
    <property type="entry name" value="Nuclease_put_TT1808"/>
</dbReference>
<organism evidence="2 3">
    <name type="scientific">Thermochromatium tepidum ATCC 43061</name>
    <dbReference type="NCBI Taxonomy" id="316276"/>
    <lineage>
        <taxon>Bacteria</taxon>
        <taxon>Pseudomonadati</taxon>
        <taxon>Pseudomonadota</taxon>
        <taxon>Gammaproteobacteria</taxon>
        <taxon>Chromatiales</taxon>
        <taxon>Chromatiaceae</taxon>
        <taxon>Thermochromatium</taxon>
    </lineage>
</organism>
<name>A0A6I6EGN8_THETI</name>
<keyword evidence="3" id="KW-1185">Reference proteome</keyword>
<dbReference type="AlphaFoldDB" id="A0A6I6EGN8"/>
<gene>
    <name evidence="2" type="ORF">E6P07_05505</name>
</gene>
<dbReference type="Pfam" id="PF05685">
    <property type="entry name" value="Uma2"/>
    <property type="match status" value="1"/>
</dbReference>